<accession>H8KU15</accession>
<dbReference type="PANTHER" id="PTHR36509:SF2">
    <property type="entry name" value="BLL3101 PROTEIN"/>
    <property type="match status" value="1"/>
</dbReference>
<dbReference type="InterPro" id="IPR010679">
    <property type="entry name" value="DUF1254"/>
</dbReference>
<protein>
    <recommendedName>
        <fullName evidence="5">DUF1254 domain-containing protein</fullName>
    </recommendedName>
</protein>
<dbReference type="OrthoDB" id="40820at2"/>
<dbReference type="RefSeq" id="WP_014680222.1">
    <property type="nucleotide sequence ID" value="NC_017770.1"/>
</dbReference>
<evidence type="ECO:0000313" key="4">
    <source>
        <dbReference type="Proteomes" id="UP000007590"/>
    </source>
</evidence>
<name>H8KU15_SOLCM</name>
<evidence type="ECO:0000259" key="2">
    <source>
        <dbReference type="Pfam" id="PF06863"/>
    </source>
</evidence>
<dbReference type="Pfam" id="PF06863">
    <property type="entry name" value="DUF1254"/>
    <property type="match status" value="1"/>
</dbReference>
<dbReference type="KEGG" id="scn:Solca_1936"/>
<dbReference type="HOGENOM" id="CLU_027269_1_1_10"/>
<dbReference type="EMBL" id="CP003349">
    <property type="protein sequence ID" value="AFD06995.1"/>
    <property type="molecule type" value="Genomic_DNA"/>
</dbReference>
<evidence type="ECO:0000259" key="1">
    <source>
        <dbReference type="Pfam" id="PF06742"/>
    </source>
</evidence>
<dbReference type="AlphaFoldDB" id="H8KU15"/>
<dbReference type="Pfam" id="PF06742">
    <property type="entry name" value="DUF1214"/>
    <property type="match status" value="1"/>
</dbReference>
<organism evidence="3 4">
    <name type="scientific">Solitalea canadensis (strain ATCC 29591 / DSM 3403 / JCM 21819 / LMG 8368 / NBRC 15130 / NCIMB 12057 / USAM 9D)</name>
    <name type="common">Flexibacter canadensis</name>
    <dbReference type="NCBI Taxonomy" id="929556"/>
    <lineage>
        <taxon>Bacteria</taxon>
        <taxon>Pseudomonadati</taxon>
        <taxon>Bacteroidota</taxon>
        <taxon>Sphingobacteriia</taxon>
        <taxon>Sphingobacteriales</taxon>
        <taxon>Sphingobacteriaceae</taxon>
        <taxon>Solitalea</taxon>
    </lineage>
</organism>
<dbReference type="Gene3D" id="2.60.120.600">
    <property type="entry name" value="Domain of unknown function DUF1214, C-terminal domain"/>
    <property type="match status" value="1"/>
</dbReference>
<dbReference type="Proteomes" id="UP000007590">
    <property type="component" value="Chromosome"/>
</dbReference>
<evidence type="ECO:0000313" key="3">
    <source>
        <dbReference type="EMBL" id="AFD06995.1"/>
    </source>
</evidence>
<dbReference type="InterPro" id="IPR037049">
    <property type="entry name" value="DUF1214_C_sf"/>
</dbReference>
<feature type="domain" description="DUF1254" evidence="2">
    <location>
        <begin position="72"/>
        <end position="203"/>
    </location>
</feature>
<feature type="domain" description="DUF1214" evidence="1">
    <location>
        <begin position="345"/>
        <end position="452"/>
    </location>
</feature>
<gene>
    <name evidence="3" type="ordered locus">Solca_1936</name>
</gene>
<dbReference type="InterPro" id="IPR037050">
    <property type="entry name" value="DUF1254_sf"/>
</dbReference>
<reference evidence="3" key="1">
    <citation type="submission" date="2012-02" db="EMBL/GenBank/DDBJ databases">
        <title>The complete genome of Solitalea canadensis DSM 3403.</title>
        <authorList>
            <consortium name="US DOE Joint Genome Institute (JGI-PGF)"/>
            <person name="Lucas S."/>
            <person name="Copeland A."/>
            <person name="Lapidus A."/>
            <person name="Glavina del Rio T."/>
            <person name="Dalin E."/>
            <person name="Tice H."/>
            <person name="Bruce D."/>
            <person name="Goodwin L."/>
            <person name="Pitluck S."/>
            <person name="Peters L."/>
            <person name="Ovchinnikova G."/>
            <person name="Lu M."/>
            <person name="Kyrpides N."/>
            <person name="Mavromatis K."/>
            <person name="Ivanova N."/>
            <person name="Brettin T."/>
            <person name="Detter J.C."/>
            <person name="Han C."/>
            <person name="Larimer F."/>
            <person name="Land M."/>
            <person name="Hauser L."/>
            <person name="Markowitz V."/>
            <person name="Cheng J.-F."/>
            <person name="Hugenholtz P."/>
            <person name="Woyke T."/>
            <person name="Wu D."/>
            <person name="Spring S."/>
            <person name="Schroeder M."/>
            <person name="Kopitz M."/>
            <person name="Brambilla E."/>
            <person name="Klenk H.-P."/>
            <person name="Eisen J.A."/>
        </authorList>
    </citation>
    <scope>NUCLEOTIDE SEQUENCE</scope>
    <source>
        <strain evidence="3">DSM 3403</strain>
    </source>
</reference>
<dbReference type="Gene3D" id="2.60.40.1610">
    <property type="entry name" value="Domain of unknown function DUF1254"/>
    <property type="match status" value="1"/>
</dbReference>
<dbReference type="eggNOG" id="COG5361">
    <property type="taxonomic scope" value="Bacteria"/>
</dbReference>
<proteinExistence type="predicted"/>
<keyword evidence="4" id="KW-1185">Reference proteome</keyword>
<dbReference type="SUPFAM" id="SSF160935">
    <property type="entry name" value="VPA0735-like"/>
    <property type="match status" value="1"/>
</dbReference>
<dbReference type="PROSITE" id="PS51257">
    <property type="entry name" value="PROKAR_LIPOPROTEIN"/>
    <property type="match status" value="1"/>
</dbReference>
<evidence type="ECO:0008006" key="5">
    <source>
        <dbReference type="Google" id="ProtNLM"/>
    </source>
</evidence>
<dbReference type="InterPro" id="IPR010621">
    <property type="entry name" value="DUF1214"/>
</dbReference>
<dbReference type="STRING" id="929556.Solca_1936"/>
<sequence length="468" mass="51737">MKKTLSILLLILVLYSCKQNKKENKESSSTDKVDTAVVQTAKDAFVFSVPLVLMDITRRKMNDGNNKDAAAINSFFHKSSFPDAHFRDVVRPNADTYYSTASLDLSVEPLVLSLPDTHGRYYMMPMLDAYTNVFTSPGSRTTGTKANTFLITGPGWNGTVPSQMKQIKAPTNMVWIIGRTQVNSKEDGDKVVVPLQRQYKLVPLSYWGKSYTPPKATPDSTLSKVGPNEIVQAMPIDEFFNYSNQLMVKNPPSAADKPMLDKFATLGITPGGKFDLGKFNEATREALKKIPADFFAIANDFFTKPKGLVNGWNPMKGTIGSYGTDYSSRAFIAIGGLGANLPEDAIYPSTFSDGQGNSLNGANNYVIRFEKGQTPPANAFWSVTMYDPQGYMVENPINRNAIGDRSNLKTNTDGSTDIYIQHNSPGKDKESNWLPAPAGDFNLLLRVYWPKKEMIDGTYKIPSVNKIN</sequence>
<dbReference type="PANTHER" id="PTHR36509">
    <property type="entry name" value="BLL3101 PROTEIN"/>
    <property type="match status" value="1"/>
</dbReference>